<organism evidence="3 4">
    <name type="scientific">Pseudonocardia alaniniphila</name>
    <dbReference type="NCBI Taxonomy" id="75291"/>
    <lineage>
        <taxon>Bacteria</taxon>
        <taxon>Bacillati</taxon>
        <taxon>Actinomycetota</taxon>
        <taxon>Actinomycetes</taxon>
        <taxon>Pseudonocardiales</taxon>
        <taxon>Pseudonocardiaceae</taxon>
        <taxon>Pseudonocardia</taxon>
    </lineage>
</organism>
<dbReference type="SUPFAM" id="SSF50475">
    <property type="entry name" value="FMN-binding split barrel"/>
    <property type="match status" value="1"/>
</dbReference>
<dbReference type="Pfam" id="PF01243">
    <property type="entry name" value="PNPOx_N"/>
    <property type="match status" value="1"/>
</dbReference>
<name>A0ABS9TC65_9PSEU</name>
<protein>
    <submittedName>
        <fullName evidence="3">PPOX class F420-dependent oxidoreductase</fullName>
    </submittedName>
</protein>
<sequence>MATLPDSARALVESGRLAHCATVNADGSPHLSAVWIGLDGDEIVMAHLPEHRKVRNLRRNPRVVLSLDSEERNAMGMQYNLVIHGTATVTEGGAPELLQRLVKVYAGPDAEFPLPPDPPPGFVVRIAVERVGGVGPWTQR</sequence>
<dbReference type="EMBL" id="JAKXMK010000008">
    <property type="protein sequence ID" value="MCH6166102.1"/>
    <property type="molecule type" value="Genomic_DNA"/>
</dbReference>
<dbReference type="Gene3D" id="2.30.110.10">
    <property type="entry name" value="Electron Transport, Fmn-binding Protein, Chain A"/>
    <property type="match status" value="1"/>
</dbReference>
<reference evidence="3 4" key="1">
    <citation type="submission" date="2022-03" db="EMBL/GenBank/DDBJ databases">
        <title>Pseudonocardia alaer sp. nov., a novel actinomycete isolated from reed forest soil.</title>
        <authorList>
            <person name="Wang L."/>
        </authorList>
    </citation>
    <scope>NUCLEOTIDE SEQUENCE [LARGE SCALE GENOMIC DNA]</scope>
    <source>
        <strain evidence="3 4">Y-16303</strain>
    </source>
</reference>
<evidence type="ECO:0000256" key="1">
    <source>
        <dbReference type="ARBA" id="ARBA00023002"/>
    </source>
</evidence>
<keyword evidence="1" id="KW-0560">Oxidoreductase</keyword>
<dbReference type="Proteomes" id="UP001299970">
    <property type="component" value="Unassembled WGS sequence"/>
</dbReference>
<gene>
    <name evidence="3" type="ORF">MMF94_10450</name>
</gene>
<dbReference type="InterPro" id="IPR012349">
    <property type="entry name" value="Split_barrel_FMN-bd"/>
</dbReference>
<feature type="domain" description="Pyridoxamine 5'-phosphate oxidase N-terminal" evidence="2">
    <location>
        <begin position="5"/>
        <end position="133"/>
    </location>
</feature>
<evidence type="ECO:0000313" key="4">
    <source>
        <dbReference type="Proteomes" id="UP001299970"/>
    </source>
</evidence>
<dbReference type="InterPro" id="IPR011576">
    <property type="entry name" value="Pyridox_Oxase_N"/>
</dbReference>
<accession>A0ABS9TC65</accession>
<comment type="caution">
    <text evidence="3">The sequence shown here is derived from an EMBL/GenBank/DDBJ whole genome shotgun (WGS) entry which is preliminary data.</text>
</comment>
<proteinExistence type="predicted"/>
<dbReference type="InterPro" id="IPR052019">
    <property type="entry name" value="F420H2_bilvrd_red/Heme_oxyg"/>
</dbReference>
<dbReference type="InterPro" id="IPR019920">
    <property type="entry name" value="F420-binding_dom_put"/>
</dbReference>
<dbReference type="PANTHER" id="PTHR35176">
    <property type="entry name" value="HEME OXYGENASE HI_0854-RELATED"/>
    <property type="match status" value="1"/>
</dbReference>
<dbReference type="RefSeq" id="WP_241036137.1">
    <property type="nucleotide sequence ID" value="NZ_BAAAJF010000020.1"/>
</dbReference>
<dbReference type="PANTHER" id="PTHR35176:SF6">
    <property type="entry name" value="HEME OXYGENASE HI_0854-RELATED"/>
    <property type="match status" value="1"/>
</dbReference>
<dbReference type="NCBIfam" id="TIGR03618">
    <property type="entry name" value="Rv1155_F420"/>
    <property type="match status" value="1"/>
</dbReference>
<keyword evidence="4" id="KW-1185">Reference proteome</keyword>
<evidence type="ECO:0000313" key="3">
    <source>
        <dbReference type="EMBL" id="MCH6166102.1"/>
    </source>
</evidence>
<evidence type="ECO:0000259" key="2">
    <source>
        <dbReference type="Pfam" id="PF01243"/>
    </source>
</evidence>